<dbReference type="Gene3D" id="3.50.50.60">
    <property type="entry name" value="FAD/NAD(P)-binding domain"/>
    <property type="match status" value="1"/>
</dbReference>
<dbReference type="PANTHER" id="PTHR45968:SF19">
    <property type="entry name" value="GLUCOSE-METHANOL-CHOLINE (GMC) OXIDOREDUCTASE FAMILY PROTEIN"/>
    <property type="match status" value="1"/>
</dbReference>
<dbReference type="Pfam" id="PF00732">
    <property type="entry name" value="GMC_oxred_N"/>
    <property type="match status" value="1"/>
</dbReference>
<evidence type="ECO:0000313" key="3">
    <source>
        <dbReference type="Proteomes" id="UP000631114"/>
    </source>
</evidence>
<dbReference type="EMBL" id="JADFTS010000001">
    <property type="protein sequence ID" value="KAF9626200.1"/>
    <property type="molecule type" value="Genomic_DNA"/>
</dbReference>
<name>A0A835MB86_9MAGN</name>
<dbReference type="GO" id="GO:0050660">
    <property type="term" value="F:flavin adenine dinucleotide binding"/>
    <property type="evidence" value="ECO:0007669"/>
    <property type="project" value="InterPro"/>
</dbReference>
<dbReference type="InterPro" id="IPR000172">
    <property type="entry name" value="GMC_OxRdtase_N"/>
</dbReference>
<dbReference type="InterPro" id="IPR051871">
    <property type="entry name" value="GMC_Oxidoreductase-Related"/>
</dbReference>
<dbReference type="Proteomes" id="UP000631114">
    <property type="component" value="Unassembled WGS sequence"/>
</dbReference>
<sequence length="132" mass="14453">MSQGHGTLNIISDVEQVQGKSYDYIVVGGGTSGYPLAATLSKRFTVLLVERGGSPFGDPLIIEKKNFFRPMSQIDEFTSIEQELVSEEGVANQRGRVLGGSTVINGGLYTRTNTEYIARSGWDENLVKEAYE</sequence>
<dbReference type="SUPFAM" id="SSF51905">
    <property type="entry name" value="FAD/NAD(P)-binding domain"/>
    <property type="match status" value="1"/>
</dbReference>
<dbReference type="OrthoDB" id="269227at2759"/>
<feature type="domain" description="Glucose-methanol-choline oxidoreductase N-terminal" evidence="1">
    <location>
        <begin position="22"/>
        <end position="118"/>
    </location>
</feature>
<evidence type="ECO:0000259" key="1">
    <source>
        <dbReference type="Pfam" id="PF00732"/>
    </source>
</evidence>
<dbReference type="GO" id="GO:0016614">
    <property type="term" value="F:oxidoreductase activity, acting on CH-OH group of donors"/>
    <property type="evidence" value="ECO:0007669"/>
    <property type="project" value="InterPro"/>
</dbReference>
<protein>
    <recommendedName>
        <fullName evidence="1">Glucose-methanol-choline oxidoreductase N-terminal domain-containing protein</fullName>
    </recommendedName>
</protein>
<dbReference type="PANTHER" id="PTHR45968">
    <property type="entry name" value="OSJNBA0019K04.7 PROTEIN"/>
    <property type="match status" value="1"/>
</dbReference>
<organism evidence="2 3">
    <name type="scientific">Coptis chinensis</name>
    <dbReference type="NCBI Taxonomy" id="261450"/>
    <lineage>
        <taxon>Eukaryota</taxon>
        <taxon>Viridiplantae</taxon>
        <taxon>Streptophyta</taxon>
        <taxon>Embryophyta</taxon>
        <taxon>Tracheophyta</taxon>
        <taxon>Spermatophyta</taxon>
        <taxon>Magnoliopsida</taxon>
        <taxon>Ranunculales</taxon>
        <taxon>Ranunculaceae</taxon>
        <taxon>Coptidoideae</taxon>
        <taxon>Coptis</taxon>
    </lineage>
</organism>
<dbReference type="InterPro" id="IPR036188">
    <property type="entry name" value="FAD/NAD-bd_sf"/>
</dbReference>
<reference evidence="2 3" key="1">
    <citation type="submission" date="2020-10" db="EMBL/GenBank/DDBJ databases">
        <title>The Coptis chinensis genome and diversification of protoberbering-type alkaloids.</title>
        <authorList>
            <person name="Wang B."/>
            <person name="Shu S."/>
            <person name="Song C."/>
            <person name="Liu Y."/>
        </authorList>
    </citation>
    <scope>NUCLEOTIDE SEQUENCE [LARGE SCALE GENOMIC DNA]</scope>
    <source>
        <strain evidence="2">HL-2020</strain>
        <tissue evidence="2">Leaf</tissue>
    </source>
</reference>
<dbReference type="AlphaFoldDB" id="A0A835MB86"/>
<proteinExistence type="predicted"/>
<comment type="caution">
    <text evidence="2">The sequence shown here is derived from an EMBL/GenBank/DDBJ whole genome shotgun (WGS) entry which is preliminary data.</text>
</comment>
<gene>
    <name evidence="2" type="ORF">IFM89_031327</name>
</gene>
<evidence type="ECO:0000313" key="2">
    <source>
        <dbReference type="EMBL" id="KAF9626200.1"/>
    </source>
</evidence>
<accession>A0A835MB86</accession>
<keyword evidence="3" id="KW-1185">Reference proteome</keyword>